<reference evidence="2 3" key="1">
    <citation type="submission" date="2018-06" db="EMBL/GenBank/DDBJ databases">
        <title>Genomic Encyclopedia of Archaeal and Bacterial Type Strains, Phase II (KMG-II): from individual species to whole genera.</title>
        <authorList>
            <person name="Goeker M."/>
        </authorList>
    </citation>
    <scope>NUCLEOTIDE SEQUENCE [LARGE SCALE GENOMIC DNA]</scope>
    <source>
        <strain evidence="2 3">KACC 16626</strain>
    </source>
</reference>
<keyword evidence="1" id="KW-0472">Membrane</keyword>
<evidence type="ECO:0000313" key="3">
    <source>
        <dbReference type="Proteomes" id="UP000247416"/>
    </source>
</evidence>
<organism evidence="2 3">
    <name type="scientific">Ureibacillus chungkukjangi</name>
    <dbReference type="NCBI Taxonomy" id="1202712"/>
    <lineage>
        <taxon>Bacteria</taxon>
        <taxon>Bacillati</taxon>
        <taxon>Bacillota</taxon>
        <taxon>Bacilli</taxon>
        <taxon>Bacillales</taxon>
        <taxon>Caryophanaceae</taxon>
        <taxon>Ureibacillus</taxon>
    </lineage>
</organism>
<dbReference type="EMBL" id="QJTJ01000007">
    <property type="protein sequence ID" value="PYF06774.1"/>
    <property type="molecule type" value="Genomic_DNA"/>
</dbReference>
<sequence>MNVKETKKQLIISSLFFVLFIIGGSIQIMSSPFLFVRGINLFLVISSAAVLGAFIREFYVVKEKIRNSNN</sequence>
<keyword evidence="1" id="KW-1133">Transmembrane helix</keyword>
<name>A0A318TQ25_9BACL</name>
<evidence type="ECO:0008006" key="4">
    <source>
        <dbReference type="Google" id="ProtNLM"/>
    </source>
</evidence>
<dbReference type="RefSeq" id="WP_107934524.1">
    <property type="nucleotide sequence ID" value="NZ_CP085009.1"/>
</dbReference>
<accession>A0A318TQ25</accession>
<feature type="transmembrane region" description="Helical" evidence="1">
    <location>
        <begin position="12"/>
        <end position="35"/>
    </location>
</feature>
<evidence type="ECO:0000313" key="2">
    <source>
        <dbReference type="EMBL" id="PYF06774.1"/>
    </source>
</evidence>
<keyword evidence="3" id="KW-1185">Reference proteome</keyword>
<feature type="transmembrane region" description="Helical" evidence="1">
    <location>
        <begin position="41"/>
        <end position="61"/>
    </location>
</feature>
<dbReference type="AlphaFoldDB" id="A0A318TQ25"/>
<protein>
    <recommendedName>
        <fullName evidence="4">YrhC-like protein</fullName>
    </recommendedName>
</protein>
<evidence type="ECO:0000256" key="1">
    <source>
        <dbReference type="SAM" id="Phobius"/>
    </source>
</evidence>
<dbReference type="Proteomes" id="UP000247416">
    <property type="component" value="Unassembled WGS sequence"/>
</dbReference>
<proteinExistence type="predicted"/>
<keyword evidence="1" id="KW-0812">Transmembrane</keyword>
<comment type="caution">
    <text evidence="2">The sequence shown here is derived from an EMBL/GenBank/DDBJ whole genome shotgun (WGS) entry which is preliminary data.</text>
</comment>
<gene>
    <name evidence="2" type="ORF">BJ095_1076</name>
</gene>